<feature type="region of interest" description="Disordered" evidence="1">
    <location>
        <begin position="29"/>
        <end position="57"/>
    </location>
</feature>
<protein>
    <submittedName>
        <fullName evidence="2">Uncharacterized protein</fullName>
    </submittedName>
</protein>
<name>A0ABN9WF12_9DINO</name>
<feature type="compositionally biased region" description="Polar residues" evidence="1">
    <location>
        <begin position="128"/>
        <end position="141"/>
    </location>
</feature>
<keyword evidence="3" id="KW-1185">Reference proteome</keyword>
<sequence>MTVMVSARVALGGRCCKHTLLGRPRACAPCQERGRAERREPRPQAGRRRERKRHGNANQILAMQVYAAAFWCPLLEARSLQGRRWVSSDGHAVARQPLRAEGPDRSAASLPPSSRVPPTGMPLIWSMGPSSWRNRQRVTTSIEDRTP</sequence>
<feature type="compositionally biased region" description="Basic and acidic residues" evidence="1">
    <location>
        <begin position="32"/>
        <end position="42"/>
    </location>
</feature>
<organism evidence="2 3">
    <name type="scientific">Prorocentrum cordatum</name>
    <dbReference type="NCBI Taxonomy" id="2364126"/>
    <lineage>
        <taxon>Eukaryota</taxon>
        <taxon>Sar</taxon>
        <taxon>Alveolata</taxon>
        <taxon>Dinophyceae</taxon>
        <taxon>Prorocentrales</taxon>
        <taxon>Prorocentraceae</taxon>
        <taxon>Prorocentrum</taxon>
    </lineage>
</organism>
<dbReference type="Proteomes" id="UP001189429">
    <property type="component" value="Unassembled WGS sequence"/>
</dbReference>
<evidence type="ECO:0000313" key="3">
    <source>
        <dbReference type="Proteomes" id="UP001189429"/>
    </source>
</evidence>
<dbReference type="EMBL" id="CAUYUJ010018613">
    <property type="protein sequence ID" value="CAK0884987.1"/>
    <property type="molecule type" value="Genomic_DNA"/>
</dbReference>
<feature type="region of interest" description="Disordered" evidence="1">
    <location>
        <begin position="86"/>
        <end position="147"/>
    </location>
</feature>
<proteinExistence type="predicted"/>
<reference evidence="2" key="1">
    <citation type="submission" date="2023-10" db="EMBL/GenBank/DDBJ databases">
        <authorList>
            <person name="Chen Y."/>
            <person name="Shah S."/>
            <person name="Dougan E. K."/>
            <person name="Thang M."/>
            <person name="Chan C."/>
        </authorList>
    </citation>
    <scope>NUCLEOTIDE SEQUENCE [LARGE SCALE GENOMIC DNA]</scope>
</reference>
<evidence type="ECO:0000313" key="2">
    <source>
        <dbReference type="EMBL" id="CAK0884987.1"/>
    </source>
</evidence>
<gene>
    <name evidence="2" type="ORF">PCOR1329_LOCUS66722</name>
</gene>
<feature type="compositionally biased region" description="Basic residues" evidence="1">
    <location>
        <begin position="45"/>
        <end position="55"/>
    </location>
</feature>
<accession>A0ABN9WF12</accession>
<comment type="caution">
    <text evidence="2">The sequence shown here is derived from an EMBL/GenBank/DDBJ whole genome shotgun (WGS) entry which is preliminary data.</text>
</comment>
<evidence type="ECO:0000256" key="1">
    <source>
        <dbReference type="SAM" id="MobiDB-lite"/>
    </source>
</evidence>